<dbReference type="SUPFAM" id="SSF52980">
    <property type="entry name" value="Restriction endonuclease-like"/>
    <property type="match status" value="1"/>
</dbReference>
<dbReference type="InterPro" id="IPR007569">
    <property type="entry name" value="DUF559"/>
</dbReference>
<dbReference type="InterPro" id="IPR011335">
    <property type="entry name" value="Restrct_endonuc-II-like"/>
</dbReference>
<dbReference type="CDD" id="cd01038">
    <property type="entry name" value="Endonuclease_DUF559"/>
    <property type="match status" value="1"/>
</dbReference>
<evidence type="ECO:0000256" key="1">
    <source>
        <dbReference type="SAM" id="MobiDB-lite"/>
    </source>
</evidence>
<dbReference type="PANTHER" id="PTHR38590:SF1">
    <property type="entry name" value="BLL0828 PROTEIN"/>
    <property type="match status" value="1"/>
</dbReference>
<protein>
    <recommendedName>
        <fullName evidence="2">DUF559 domain-containing protein</fullName>
    </recommendedName>
</protein>
<reference evidence="3 4" key="1">
    <citation type="submission" date="2018-11" db="EMBL/GenBank/DDBJ databases">
        <title>Chryseotalea sanarue gen. nov., sp., nov., a member of the family Cytophagaceae, isolated from a brackish lake in Hamamatsu Japan.</title>
        <authorList>
            <person name="Maejima Y."/>
            <person name="Iino T."/>
            <person name="Muraguchi Y."/>
            <person name="Fukuda K."/>
            <person name="Ohkuma M."/>
            <person name="Moriuchi R."/>
            <person name="Dohra H."/>
            <person name="Kimbara K."/>
            <person name="Shintani M."/>
        </authorList>
    </citation>
    <scope>NUCLEOTIDE SEQUENCE [LARGE SCALE GENOMIC DNA]</scope>
    <source>
        <strain evidence="3 4">Ys</strain>
    </source>
</reference>
<keyword evidence="4" id="KW-1185">Reference proteome</keyword>
<feature type="compositionally biased region" description="Polar residues" evidence="1">
    <location>
        <begin position="192"/>
        <end position="202"/>
    </location>
</feature>
<dbReference type="RefSeq" id="WP_246011849.1">
    <property type="nucleotide sequence ID" value="NZ_BHXQ01000002.1"/>
</dbReference>
<dbReference type="Pfam" id="PF04480">
    <property type="entry name" value="DUF559"/>
    <property type="match status" value="1"/>
</dbReference>
<sequence>MEYMVYSLLSIEYIVPLYLLDGYTVLLLGGPENIMEANKENFYAYNPKLQPFANQLRKTMTKAEACLWKYALRAGKRKGYGFRRQRPVLNFIADFMCKELMLVIEVDGITHTWEETIEKDRLKNEQLIAAGFHVLRFTDDDVLKRINWVIESIEVTIDEIERNATQPIKKRRERKLKRQPPPPTPASLVGDSATNNIMSRLR</sequence>
<evidence type="ECO:0000313" key="3">
    <source>
        <dbReference type="EMBL" id="GCC50825.1"/>
    </source>
</evidence>
<evidence type="ECO:0000259" key="2">
    <source>
        <dbReference type="Pfam" id="PF04480"/>
    </source>
</evidence>
<feature type="domain" description="DUF559" evidence="2">
    <location>
        <begin position="50"/>
        <end position="156"/>
    </location>
</feature>
<gene>
    <name evidence="3" type="ORF">SanaruYs_10430</name>
</gene>
<dbReference type="InterPro" id="IPR047216">
    <property type="entry name" value="Endonuclease_DUF559_bact"/>
</dbReference>
<accession>A0A401U7G7</accession>
<evidence type="ECO:0000313" key="4">
    <source>
        <dbReference type="Proteomes" id="UP000288227"/>
    </source>
</evidence>
<proteinExistence type="predicted"/>
<comment type="caution">
    <text evidence="3">The sequence shown here is derived from an EMBL/GenBank/DDBJ whole genome shotgun (WGS) entry which is preliminary data.</text>
</comment>
<dbReference type="AlphaFoldDB" id="A0A401U7G7"/>
<name>A0A401U7G7_9BACT</name>
<dbReference type="EMBL" id="BHXQ01000002">
    <property type="protein sequence ID" value="GCC50825.1"/>
    <property type="molecule type" value="Genomic_DNA"/>
</dbReference>
<dbReference type="PANTHER" id="PTHR38590">
    <property type="entry name" value="BLL0828 PROTEIN"/>
    <property type="match status" value="1"/>
</dbReference>
<dbReference type="Gene3D" id="3.40.960.10">
    <property type="entry name" value="VSR Endonuclease"/>
    <property type="match status" value="1"/>
</dbReference>
<dbReference type="Proteomes" id="UP000288227">
    <property type="component" value="Unassembled WGS sequence"/>
</dbReference>
<organism evidence="3 4">
    <name type="scientific">Chryseotalea sanaruensis</name>
    <dbReference type="NCBI Taxonomy" id="2482724"/>
    <lineage>
        <taxon>Bacteria</taxon>
        <taxon>Pseudomonadati</taxon>
        <taxon>Bacteroidota</taxon>
        <taxon>Cytophagia</taxon>
        <taxon>Cytophagales</taxon>
        <taxon>Chryseotaleaceae</taxon>
        <taxon>Chryseotalea</taxon>
    </lineage>
</organism>
<feature type="compositionally biased region" description="Basic residues" evidence="1">
    <location>
        <begin position="168"/>
        <end position="178"/>
    </location>
</feature>
<feature type="region of interest" description="Disordered" evidence="1">
    <location>
        <begin position="168"/>
        <end position="202"/>
    </location>
</feature>